<dbReference type="RefSeq" id="NP_048450.1">
    <property type="nucleotide sequence ID" value="NC_000852.5"/>
</dbReference>
<reference evidence="2 3" key="7">
    <citation type="journal article" date="2000" name="Virology">
        <title>Characterization of a beta-1,3-glucanase encoded by chlorella virus PBCV-1.</title>
        <authorList>
            <person name="Sun L."/>
            <person name="Gurnon J.R."/>
            <person name="Adams B.J."/>
            <person name="Graves M.V."/>
            <person name="Van Etten J.L."/>
        </authorList>
    </citation>
    <scope>NUCLEOTIDE SEQUENCE [LARGE SCALE GENOMIC DNA]</scope>
</reference>
<reference evidence="2 3" key="8">
    <citation type="journal article" date="2010" name="J. Virol.">
        <title>Microarray analysis of Paramecium bursaria chlorella virus 1 transcription.</title>
        <authorList>
            <person name="Yanai-Balser G.M."/>
            <person name="Duncan G.A."/>
            <person name="Eudy J.D."/>
            <person name="Wang D."/>
            <person name="Li X."/>
            <person name="Agarkova I.V."/>
            <person name="Dunigan D.D."/>
            <person name="Van Etten J.L."/>
        </authorList>
    </citation>
    <scope>NUCLEOTIDE SEQUENCE [LARGE SCALE GENOMIC DNA]</scope>
</reference>
<dbReference type="GeneID" id="918252"/>
<proteinExistence type="predicted"/>
<name>Q84423_PBCV1</name>
<accession>Q84423</accession>
<organismHost>
    <name type="scientific">Chlorella</name>
    <dbReference type="NCBI Taxonomy" id="3071"/>
</organismHost>
<organism evidence="2 3">
    <name type="scientific">Paramecium bursaria Chlorella virus 1</name>
    <name type="common">PBCV-1</name>
    <dbReference type="NCBI Taxonomy" id="10506"/>
    <lineage>
        <taxon>Viruses</taxon>
        <taxon>Varidnaviria</taxon>
        <taxon>Bamfordvirae</taxon>
        <taxon>Nucleocytoviricota</taxon>
        <taxon>Megaviricetes</taxon>
        <taxon>Algavirales</taxon>
        <taxon>Phycodnaviridae</taxon>
        <taxon>Chlorovirus</taxon>
        <taxon>Chlorovirus vanettense</taxon>
    </lineage>
</organism>
<keyword evidence="1" id="KW-0812">Transmembrane</keyword>
<evidence type="ECO:0000313" key="2">
    <source>
        <dbReference type="EMBL" id="AAC96470.1"/>
    </source>
</evidence>
<dbReference type="Proteomes" id="UP000000862">
    <property type="component" value="Segment"/>
</dbReference>
<sequence length="168" mass="19199">MFLKGRRYTVIARSIIVHTLNPKTRVKNIMNRIPSVFSDTTYLFCFNFSKSFRSMLTGLGPGSLGNLWSSIARSFILATISSRDSPTTLCSFICRPLSVKTARSVVIFLPVLIVGGTIFNNYVFRLTLNLYYLTLSFILPGSNDEHKFKFLKNMRTLTLGTRYQNFKR</sequence>
<gene>
    <name evidence="2" type="primary">a102L</name>
</gene>
<keyword evidence="1" id="KW-1133">Transmembrane helix</keyword>
<reference evidence="2 3" key="1">
    <citation type="journal article" date="1995" name="Virology">
        <title>Analysis of 45 kb of DNA located at the left end of the chlorella virus PBCV-1 genome.</title>
        <authorList>
            <person name="Lu Z."/>
            <person name="Li Y."/>
            <person name="Zhang Y."/>
            <person name="Kutish G.F."/>
            <person name="Rock D.L."/>
            <person name="Van Etten J.L."/>
        </authorList>
    </citation>
    <scope>NUCLEOTIDE SEQUENCE [LARGE SCALE GENOMIC DNA]</scope>
</reference>
<dbReference type="OrthoDB" id="34950at10239"/>
<reference evidence="2 3" key="6">
    <citation type="journal article" date="1999" name="Virology">
        <title>Chlorella virus PBCV-1 encodes a functional homospermidine synthase.</title>
        <authorList>
            <person name="Kaiser A."/>
            <person name="Vollmert M."/>
            <person name="Tholl D."/>
            <person name="Graves M.V."/>
            <person name="Gurnon J.R."/>
            <person name="Xing W."/>
            <person name="Lisec A.D."/>
            <person name="Nickerson K.W."/>
            <person name="Van Etten J.L."/>
        </authorList>
    </citation>
    <scope>NUCLEOTIDE SEQUENCE [LARGE SCALE GENOMIC DNA]</scope>
</reference>
<evidence type="ECO:0000256" key="1">
    <source>
        <dbReference type="SAM" id="Phobius"/>
    </source>
</evidence>
<evidence type="ECO:0000313" key="3">
    <source>
        <dbReference type="Proteomes" id="UP000000862"/>
    </source>
</evidence>
<keyword evidence="3" id="KW-1185">Reference proteome</keyword>
<reference evidence="2 3" key="5">
    <citation type="journal article" date="1997" name="Virology">
        <title>Analysis of 74 kb of DNA located at the right end of the 330-kb chlorella virus PBCV-1 genome.</title>
        <authorList>
            <person name="Li Y."/>
            <person name="Lu Z."/>
            <person name="Sun L."/>
            <person name="Ropp S."/>
            <person name="Kutish G.F."/>
            <person name="Rock D.L."/>
            <person name="Van Etten J.L."/>
        </authorList>
    </citation>
    <scope>NUCLEOTIDE SEQUENCE [LARGE SCALE GENOMIC DNA]</scope>
</reference>
<protein>
    <submittedName>
        <fullName evidence="2">Uncharacterized protein</fullName>
    </submittedName>
</protein>
<dbReference type="EMBL" id="JF411744">
    <property type="protein sequence ID" value="AAC96470.1"/>
    <property type="molecule type" value="Genomic_DNA"/>
</dbReference>
<feature type="transmembrane region" description="Helical" evidence="1">
    <location>
        <begin position="105"/>
        <end position="124"/>
    </location>
</feature>
<reference evidence="2 3" key="2">
    <citation type="journal article" date="1995" name="Virology">
        <title>Analysis of 43 kb of the Chlorella virus PBCV-1 330-kb genome: map positions 45 to 88.</title>
        <authorList>
            <person name="Li Y."/>
            <person name="Lu Z."/>
            <person name="Burbank D.E."/>
            <person name="Kutish G.F."/>
            <person name="Rock D.L."/>
            <person name="Van Etten J.L."/>
        </authorList>
    </citation>
    <scope>NUCLEOTIDE SEQUENCE [LARGE SCALE GENOMIC DNA]</scope>
</reference>
<reference evidence="2 3" key="4">
    <citation type="journal article" date="1996" name="Virology">
        <title>Analysis of 76 kb of the chlorella virus PBCV-1 330-kb genome: map positions 182 to 258.</title>
        <authorList>
            <person name="Kutish G.F."/>
            <person name="Li Y."/>
            <person name="Lu Z."/>
            <person name="Furuta M."/>
            <person name="Rock D.L."/>
            <person name="Van Etten J.L."/>
        </authorList>
    </citation>
    <scope>NUCLEOTIDE SEQUENCE [LARGE SCALE GENOMIC DNA]</scope>
</reference>
<keyword evidence="1" id="KW-0472">Membrane</keyword>
<dbReference type="KEGG" id="vg:918252"/>
<reference evidence="2 3" key="3">
    <citation type="journal article" date="1996" name="Virology">
        <title>Analysis of 94 kb of the chlorella virus PBCV-1 330-kb genome: map positions 88 to 182.</title>
        <authorList>
            <person name="Lu Z."/>
            <person name="Li Y."/>
            <person name="Que Q."/>
            <person name="Kutish G.F."/>
            <person name="Rock D.L."/>
            <person name="Van Etten J.L."/>
        </authorList>
    </citation>
    <scope>NUCLEOTIDE SEQUENCE [LARGE SCALE GENOMIC DNA]</scope>
</reference>
<dbReference type="PIR" id="T17592">
    <property type="entry name" value="T17592"/>
</dbReference>